<comment type="caution">
    <text evidence="1">The sequence shown here is derived from an EMBL/GenBank/DDBJ whole genome shotgun (WGS) entry which is preliminary data.</text>
</comment>
<sequence length="484" mass="54589">MLPILLIHGYSTEGKDNTVEKIYGTLPKELKQRFGSGTIKSLNLSRWISLSDGVMLDDVSYAMDRALKQEFPDLLESGFHVIIHSTGALVARNWIKLYSPKPCPIQNLIHLAGANFGSGLAHIGKGQLSRWKNLLSQGTGVGSRILDALEFGSSDTLDIHTHFLKPGEDMYRDYRVQEFNIIGSQTLDALRVVPIRYVKEDSSDNTVRTSATNLNFNYIPVKPKPKAYTMSVKKLKSLVNKRMQNKKISELLYDYDLSFLSTKRQTVPFAIAFETAHFGEEIGIVSGTKNRASVMPLVKAALTTAQTDTAYQKAVEKFNAAKDKTFERAAKLKWRLTEWHPQEQYEGHAQLVFRIRDQFGNGVKHFDVMMNTAKPKKGEQRLEKLIEDHHGNKNSAGIITFYLRTQSFNDDTKTFDDLLGKIAPLDIEITGHEPDSNDIAFVPLNIQLSTQQVQNIIQSFKTTIIDIELVRLPSDGVFKVVRKK</sequence>
<dbReference type="Pfam" id="PF02089">
    <property type="entry name" value="Palm_thioest"/>
    <property type="match status" value="1"/>
</dbReference>
<dbReference type="AlphaFoldDB" id="A0A545UG11"/>
<keyword evidence="2" id="KW-1185">Reference proteome</keyword>
<dbReference type="InterPro" id="IPR029058">
    <property type="entry name" value="AB_hydrolase_fold"/>
</dbReference>
<evidence type="ECO:0008006" key="3">
    <source>
        <dbReference type="Google" id="ProtNLM"/>
    </source>
</evidence>
<dbReference type="SUPFAM" id="SSF53474">
    <property type="entry name" value="alpha/beta-Hydrolases"/>
    <property type="match status" value="1"/>
</dbReference>
<accession>A0A545UG11</accession>
<organism evidence="1 2">
    <name type="scientific">Aliikangiella coralliicola</name>
    <dbReference type="NCBI Taxonomy" id="2592383"/>
    <lineage>
        <taxon>Bacteria</taxon>
        <taxon>Pseudomonadati</taxon>
        <taxon>Pseudomonadota</taxon>
        <taxon>Gammaproteobacteria</taxon>
        <taxon>Oceanospirillales</taxon>
        <taxon>Pleioneaceae</taxon>
        <taxon>Aliikangiella</taxon>
    </lineage>
</organism>
<dbReference type="EMBL" id="VIKS01000004">
    <property type="protein sequence ID" value="TQV88333.1"/>
    <property type="molecule type" value="Genomic_DNA"/>
</dbReference>
<dbReference type="Proteomes" id="UP000315439">
    <property type="component" value="Unassembled WGS sequence"/>
</dbReference>
<proteinExistence type="predicted"/>
<dbReference type="RefSeq" id="WP_142892841.1">
    <property type="nucleotide sequence ID" value="NZ_ML660162.1"/>
</dbReference>
<reference evidence="1 2" key="1">
    <citation type="submission" date="2019-07" db="EMBL/GenBank/DDBJ databases">
        <title>Draft genome for Aliikangiella sp. M105.</title>
        <authorList>
            <person name="Wang G."/>
        </authorList>
    </citation>
    <scope>NUCLEOTIDE SEQUENCE [LARGE SCALE GENOMIC DNA]</scope>
    <source>
        <strain evidence="1 2">M105</strain>
    </source>
</reference>
<dbReference type="Gene3D" id="3.40.50.1820">
    <property type="entry name" value="alpha/beta hydrolase"/>
    <property type="match status" value="1"/>
</dbReference>
<evidence type="ECO:0000313" key="1">
    <source>
        <dbReference type="EMBL" id="TQV88333.1"/>
    </source>
</evidence>
<protein>
    <recommendedName>
        <fullName evidence="3">Alpha/beta hydrolase</fullName>
    </recommendedName>
</protein>
<name>A0A545UG11_9GAMM</name>
<dbReference type="OrthoDB" id="489469at2"/>
<evidence type="ECO:0000313" key="2">
    <source>
        <dbReference type="Proteomes" id="UP000315439"/>
    </source>
</evidence>
<gene>
    <name evidence="1" type="ORF">FLL46_07350</name>
</gene>